<evidence type="ECO:0000259" key="2">
    <source>
        <dbReference type="Pfam" id="PF08787"/>
    </source>
</evidence>
<reference evidence="3 4" key="1">
    <citation type="submission" date="2024-04" db="EMBL/GenBank/DDBJ databases">
        <authorList>
            <person name="Fracassetti M."/>
        </authorList>
    </citation>
    <scope>NUCLEOTIDE SEQUENCE [LARGE SCALE GENOMIC DNA]</scope>
</reference>
<dbReference type="InterPro" id="IPR013320">
    <property type="entry name" value="ConA-like_dom_sf"/>
</dbReference>
<evidence type="ECO:0000313" key="4">
    <source>
        <dbReference type="Proteomes" id="UP001497516"/>
    </source>
</evidence>
<sequence>MAALVVKKQTSILITLLTYLIIIINATMTAASAVGCSTDHDLTSGFESLPLRKENFRILKPYDIPLEQRYSFINGVHKCWVYSTDKPHSPASKTLPRTEIGIHGYGYRSGVWQFEGYGYVPKGTTGVCIMQIFGATAPRASSAMVRVYDGNLVFYRRKVLAENIYDKWFRLNVIHDVGASKVQIYIDGELKLETKDGGGTVHTFKCGVYAQDKDSNYMESRWKDLKVLRKL</sequence>
<organism evidence="3 4">
    <name type="scientific">Linum trigynum</name>
    <dbReference type="NCBI Taxonomy" id="586398"/>
    <lineage>
        <taxon>Eukaryota</taxon>
        <taxon>Viridiplantae</taxon>
        <taxon>Streptophyta</taxon>
        <taxon>Embryophyta</taxon>
        <taxon>Tracheophyta</taxon>
        <taxon>Spermatophyta</taxon>
        <taxon>Magnoliopsida</taxon>
        <taxon>eudicotyledons</taxon>
        <taxon>Gunneridae</taxon>
        <taxon>Pentapetalae</taxon>
        <taxon>rosids</taxon>
        <taxon>fabids</taxon>
        <taxon>Malpighiales</taxon>
        <taxon>Linaceae</taxon>
        <taxon>Linum</taxon>
    </lineage>
</organism>
<dbReference type="SUPFAM" id="SSF49899">
    <property type="entry name" value="Concanavalin A-like lectins/glucanases"/>
    <property type="match status" value="1"/>
</dbReference>
<accession>A0AAV2DQE8</accession>
<dbReference type="Gene3D" id="2.60.120.200">
    <property type="match status" value="1"/>
</dbReference>
<protein>
    <recommendedName>
        <fullName evidence="2">Alginate lyase 2 domain-containing protein</fullName>
    </recommendedName>
</protein>
<dbReference type="AlphaFoldDB" id="A0AAV2DQE8"/>
<dbReference type="Pfam" id="PF08787">
    <property type="entry name" value="Alginate_lyase2"/>
    <property type="match status" value="1"/>
</dbReference>
<proteinExistence type="predicted"/>
<evidence type="ECO:0000313" key="3">
    <source>
        <dbReference type="EMBL" id="CAL1375734.1"/>
    </source>
</evidence>
<dbReference type="PANTHER" id="PTHR33681:SF20">
    <property type="entry name" value="ALGINATE LYASE 2 DOMAIN-CONTAINING PROTEIN"/>
    <property type="match status" value="1"/>
</dbReference>
<dbReference type="InterPro" id="IPR014895">
    <property type="entry name" value="Alginate_lyase_2"/>
</dbReference>
<keyword evidence="1" id="KW-0812">Transmembrane</keyword>
<dbReference type="EMBL" id="OZ034816">
    <property type="protein sequence ID" value="CAL1375734.1"/>
    <property type="molecule type" value="Genomic_DNA"/>
</dbReference>
<name>A0AAV2DQE8_9ROSI</name>
<dbReference type="Proteomes" id="UP001497516">
    <property type="component" value="Chromosome 3"/>
</dbReference>
<dbReference type="PANTHER" id="PTHR33681">
    <property type="entry name" value="BINDING PROTEIN, PUTATIVE, EXPRESSED-RELATED"/>
    <property type="match status" value="1"/>
</dbReference>
<keyword evidence="4" id="KW-1185">Reference proteome</keyword>
<feature type="transmembrane region" description="Helical" evidence="1">
    <location>
        <begin position="12"/>
        <end position="34"/>
    </location>
</feature>
<keyword evidence="1" id="KW-0472">Membrane</keyword>
<feature type="domain" description="Alginate lyase 2" evidence="2">
    <location>
        <begin position="54"/>
        <end position="227"/>
    </location>
</feature>
<gene>
    <name evidence="3" type="ORF">LTRI10_LOCUS17514</name>
</gene>
<evidence type="ECO:0000256" key="1">
    <source>
        <dbReference type="SAM" id="Phobius"/>
    </source>
</evidence>
<keyword evidence="1" id="KW-1133">Transmembrane helix</keyword>